<dbReference type="Gene3D" id="3.55.50.30">
    <property type="match status" value="1"/>
</dbReference>
<keyword evidence="7 8" id="KW-0998">Cell outer membrane</keyword>
<keyword evidence="5 9" id="KW-0798">TonB box</keyword>
<evidence type="ECO:0000259" key="11">
    <source>
        <dbReference type="Pfam" id="PF07715"/>
    </source>
</evidence>
<dbReference type="InterPro" id="IPR036942">
    <property type="entry name" value="Beta-barrel_TonB_sf"/>
</dbReference>
<dbReference type="Gene3D" id="2.170.130.10">
    <property type="entry name" value="TonB-dependent receptor, plug domain"/>
    <property type="match status" value="1"/>
</dbReference>
<dbReference type="InterPro" id="IPR037066">
    <property type="entry name" value="Plug_dom_sf"/>
</dbReference>
<evidence type="ECO:0000256" key="3">
    <source>
        <dbReference type="ARBA" id="ARBA00022452"/>
    </source>
</evidence>
<comment type="subcellular location">
    <subcellularLocation>
        <location evidence="1 8">Cell outer membrane</location>
        <topology evidence="1 8">Multi-pass membrane protein</topology>
    </subcellularLocation>
</comment>
<evidence type="ECO:0000259" key="10">
    <source>
        <dbReference type="Pfam" id="PF00593"/>
    </source>
</evidence>
<dbReference type="GeneID" id="93095849"/>
<evidence type="ECO:0000313" key="13">
    <source>
        <dbReference type="Proteomes" id="UP000654720"/>
    </source>
</evidence>
<dbReference type="InterPro" id="IPR012910">
    <property type="entry name" value="Plug_dom"/>
</dbReference>
<dbReference type="RefSeq" id="WP_027202866.1">
    <property type="nucleotide sequence ID" value="NZ_CAMXLP010000090.1"/>
</dbReference>
<gene>
    <name evidence="12" type="ORF">I6J59_06545</name>
</gene>
<sequence length="1121" mass="126441">MKKKRLDDYASSFCWRKKILVMHLLYFLMIGLVVLVPASVNAQDKTISLEIRSETLSSVLMKIKDQTGVNILYNENVLRDISCKDMKLEKVTVEEALNRIFEGTHFTYEVSRGVIVIRERQVKELQQKPVRVFGAVSDEKGERLPGVTVLLKGTSTGTATGIDGKFSFSIPAGKHVLQFSMVGMESKEIVIDSNKEISEIVVELKPAKNELEDVVVTGIFKKSRESYTGAVSTIGKEEIMAYRGQNMLQTLRNIDPAFNVVENNEFGSDPNRLPEINVRGSSSLTTDLEELNEGVKNDLNVPLIIMDGFEISLTKLMDYNDEEILSINILKDAAATAIYGSRGANGVVVIISKQPEAGKLKVFAQAGMTFEIPDLTSYDLMNARDKISLEYAAGLYNHTTNPSNDIMLKEAYYKRLKAVEEGVDTDWLSQPLHTGVGQNYNVRFEGGSQEFRWLVSVGYKDIQGAMIGSERKTFNGAVTLSYTYKNLIFRNQTSIGRNKSQESPYGTFSIYAQQQPYNAPWDENGKVIRYFDGWDAGESKIQNPLYDVTLSSLNESGYTEIINNFSIEWKMTETLTVRGKFGISHNDKTSDKYVSPESSEFKDYTGDQVLRKGRYTYGLGKSNVYEGNLTLSYSKVFNEVHSVYAGLDASIAQSDSYSYGFVAEGFANDRPFLGNALSYANNSMPSASESTTRRVGLVGNVNYVYDNRYYADFSLRTDGSSQFGANKRFGTFWSIGIGWNLHQENFLKNCELFNTLRLRLSYGETGSQKFSAYQALPMFKYYDNDRYGYWGGAYLMGLGNEDLKWQVTSQYNAGLEFYILNSRIKGSVDVYTKTTNNLLSAMDLPLATGFSSYMENIGKVKNTGFEASLNGYLIRDTERDITLMLSGKLAYNKNEITKLSDDLKRQTAKMLEADADINTLYYEGRSQNSIYAVRSLGIDPSCGKEIFLDRNGNPTYEWKPSDKVYMGVAEPLYKGNAGFMFSYKDLSLNLSFGFHWGGKQYNSTLLNKVEVTSTTIKNSNVDNRVFSDRWLKDGDEVYFKGINDQQTRMTSRFVMSDNVFSLQSVSLQYRWTANYLKQMGIENVRFSLNMSDLFYISSVKRERGTSYPFARNLGLNVSLLF</sequence>
<dbReference type="InterPro" id="IPR023997">
    <property type="entry name" value="TonB-dep_OMP_SusC/RagA_CS"/>
</dbReference>
<reference evidence="12 13" key="1">
    <citation type="submission" date="2021-02" db="EMBL/GenBank/DDBJ databases">
        <title>FDA dAtabase for Regulatory Grade micrObial Sequences (FDA-ARGOS): Supporting development and validation of Infectious Disease Dx tests.</title>
        <authorList>
            <person name="Carlson P."/>
            <person name="Fischbach M."/>
            <person name="Hastie J."/>
            <person name="Bilen M."/>
            <person name="Cheng A."/>
            <person name="Tallon L."/>
            <person name="Sadzewicz L."/>
            <person name="Zhao X."/>
            <person name="Boylan J."/>
            <person name="Ott S."/>
            <person name="Bowen H."/>
            <person name="Vavikolanu K."/>
            <person name="Mehta A."/>
            <person name="Aluvathingal J."/>
            <person name="Nadendla S."/>
            <person name="Yan Y."/>
            <person name="Sichtig H."/>
        </authorList>
    </citation>
    <scope>NUCLEOTIDE SEQUENCE [LARGE SCALE GENOMIC DNA]</scope>
    <source>
        <strain evidence="12 13">FDAARGOS_1229</strain>
    </source>
</reference>
<dbReference type="SUPFAM" id="SSF56935">
    <property type="entry name" value="Porins"/>
    <property type="match status" value="1"/>
</dbReference>
<name>A0ABX7HAT0_9BACT</name>
<dbReference type="Gene3D" id="2.60.40.1120">
    <property type="entry name" value="Carboxypeptidase-like, regulatory domain"/>
    <property type="match status" value="1"/>
</dbReference>
<evidence type="ECO:0000256" key="5">
    <source>
        <dbReference type="ARBA" id="ARBA00023077"/>
    </source>
</evidence>
<dbReference type="NCBIfam" id="TIGR04057">
    <property type="entry name" value="SusC_RagA_signa"/>
    <property type="match status" value="1"/>
</dbReference>
<keyword evidence="4 8" id="KW-0812">Transmembrane</keyword>
<dbReference type="Proteomes" id="UP000654720">
    <property type="component" value="Chromosome"/>
</dbReference>
<dbReference type="Gene3D" id="2.40.170.20">
    <property type="entry name" value="TonB-dependent receptor, beta-barrel domain"/>
    <property type="match status" value="1"/>
</dbReference>
<evidence type="ECO:0000256" key="8">
    <source>
        <dbReference type="PROSITE-ProRule" id="PRU01360"/>
    </source>
</evidence>
<keyword evidence="13" id="KW-1185">Reference proteome</keyword>
<dbReference type="SUPFAM" id="SSF49464">
    <property type="entry name" value="Carboxypeptidase regulatory domain-like"/>
    <property type="match status" value="1"/>
</dbReference>
<dbReference type="Pfam" id="PF13715">
    <property type="entry name" value="CarbopepD_reg_2"/>
    <property type="match status" value="1"/>
</dbReference>
<dbReference type="InterPro" id="IPR039426">
    <property type="entry name" value="TonB-dep_rcpt-like"/>
</dbReference>
<keyword evidence="2 8" id="KW-0813">Transport</keyword>
<evidence type="ECO:0000256" key="7">
    <source>
        <dbReference type="ARBA" id="ARBA00023237"/>
    </source>
</evidence>
<keyword evidence="6 8" id="KW-0472">Membrane</keyword>
<dbReference type="Pfam" id="PF00593">
    <property type="entry name" value="TonB_dep_Rec_b-barrel"/>
    <property type="match status" value="1"/>
</dbReference>
<evidence type="ECO:0000256" key="2">
    <source>
        <dbReference type="ARBA" id="ARBA00022448"/>
    </source>
</evidence>
<comment type="similarity">
    <text evidence="8 9">Belongs to the TonB-dependent receptor family.</text>
</comment>
<dbReference type="EMBL" id="CP069450">
    <property type="protein sequence ID" value="QRO51258.1"/>
    <property type="molecule type" value="Genomic_DNA"/>
</dbReference>
<evidence type="ECO:0000256" key="9">
    <source>
        <dbReference type="RuleBase" id="RU003357"/>
    </source>
</evidence>
<proteinExistence type="inferred from homology"/>
<keyword evidence="3 8" id="KW-1134">Transmembrane beta strand</keyword>
<organism evidence="12 13">
    <name type="scientific">Butyricimonas virosa</name>
    <dbReference type="NCBI Taxonomy" id="544645"/>
    <lineage>
        <taxon>Bacteria</taxon>
        <taxon>Pseudomonadati</taxon>
        <taxon>Bacteroidota</taxon>
        <taxon>Bacteroidia</taxon>
        <taxon>Bacteroidales</taxon>
        <taxon>Odoribacteraceae</taxon>
        <taxon>Butyricimonas</taxon>
    </lineage>
</organism>
<dbReference type="InterPro" id="IPR000531">
    <property type="entry name" value="Beta-barrel_TonB"/>
</dbReference>
<dbReference type="Pfam" id="PF07715">
    <property type="entry name" value="Plug"/>
    <property type="match status" value="1"/>
</dbReference>
<accession>A0ABX7HAT0</accession>
<feature type="domain" description="TonB-dependent receptor plug" evidence="11">
    <location>
        <begin position="225"/>
        <end position="347"/>
    </location>
</feature>
<dbReference type="PROSITE" id="PS52016">
    <property type="entry name" value="TONB_DEPENDENT_REC_3"/>
    <property type="match status" value="1"/>
</dbReference>
<evidence type="ECO:0000313" key="12">
    <source>
        <dbReference type="EMBL" id="QRO51258.1"/>
    </source>
</evidence>
<evidence type="ECO:0000256" key="1">
    <source>
        <dbReference type="ARBA" id="ARBA00004571"/>
    </source>
</evidence>
<dbReference type="InterPro" id="IPR008969">
    <property type="entry name" value="CarboxyPept-like_regulatory"/>
</dbReference>
<evidence type="ECO:0000256" key="4">
    <source>
        <dbReference type="ARBA" id="ARBA00022692"/>
    </source>
</evidence>
<feature type="domain" description="TonB-dependent receptor-like beta-barrel" evidence="10">
    <location>
        <begin position="497"/>
        <end position="897"/>
    </location>
</feature>
<dbReference type="InterPro" id="IPR023996">
    <property type="entry name" value="TonB-dep_OMP_SusC/RagA"/>
</dbReference>
<protein>
    <submittedName>
        <fullName evidence="12">SusC/RagA family TonB-linked outer membrane protein</fullName>
    </submittedName>
</protein>
<dbReference type="NCBIfam" id="TIGR04056">
    <property type="entry name" value="OMP_RagA_SusC"/>
    <property type="match status" value="1"/>
</dbReference>
<evidence type="ECO:0000256" key="6">
    <source>
        <dbReference type="ARBA" id="ARBA00023136"/>
    </source>
</evidence>